<dbReference type="Proteomes" id="UP000029380">
    <property type="component" value="Unassembled WGS sequence"/>
</dbReference>
<reference evidence="1 2" key="1">
    <citation type="submission" date="2014-08" db="EMBL/GenBank/DDBJ databases">
        <title>Genome sequence of Tetragenococcus muriaticus.</title>
        <authorList>
            <person name="Chuea-nongthon C."/>
            <person name="Rodtong S."/>
            <person name="Yongsawatdigul J."/>
            <person name="Steele J.L."/>
            <person name="Liu X.-y."/>
            <person name="Speers J."/>
            <person name="Glasner J.D."/>
            <person name="Neeno-Eckwall E.C."/>
        </authorList>
    </citation>
    <scope>NUCLEOTIDE SEQUENCE [LARGE SCALE GENOMIC DNA]</scope>
    <source>
        <strain evidence="1 2">PMC-11-5</strain>
    </source>
</reference>
<name>A0A091C989_9ENTE</name>
<sequence length="186" mass="22075">MNKQELLGVLSKQITKEEKKAQETIDDSNWINGYSCGRVDALEFGYKKAEWLNESEKPKIPRWLAERIEEYYIDSSIEFWRYFFNGDIFNPINGERDWILDNDELISKIFLYGYTIEKEPVWVVKDDDMYLISLSVLYDGVRVNSYFHVLDENFDRPRVFRNKEEAEAARILAAKGTVEEWSEDND</sequence>
<evidence type="ECO:0000313" key="2">
    <source>
        <dbReference type="Proteomes" id="UP000029380"/>
    </source>
</evidence>
<dbReference type="PATRIC" id="fig|1302649.3.peg.231"/>
<evidence type="ECO:0000313" key="1">
    <source>
        <dbReference type="EMBL" id="KFN93634.1"/>
    </source>
</evidence>
<protein>
    <submittedName>
        <fullName evidence="1">Uncharacterized protein</fullName>
    </submittedName>
</protein>
<dbReference type="RefSeq" id="WP_038025373.1">
    <property type="nucleotide sequence ID" value="NZ_JPVU01000023.1"/>
</dbReference>
<accession>A0A091C989</accession>
<organism evidence="1 2">
    <name type="scientific">Tetragenococcus muriaticus PMC-11-5</name>
    <dbReference type="NCBI Taxonomy" id="1302649"/>
    <lineage>
        <taxon>Bacteria</taxon>
        <taxon>Bacillati</taxon>
        <taxon>Bacillota</taxon>
        <taxon>Bacilli</taxon>
        <taxon>Lactobacillales</taxon>
        <taxon>Enterococcaceae</taxon>
        <taxon>Tetragenococcus</taxon>
    </lineage>
</organism>
<proteinExistence type="predicted"/>
<comment type="caution">
    <text evidence="1">The sequence shown here is derived from an EMBL/GenBank/DDBJ whole genome shotgun (WGS) entry which is preliminary data.</text>
</comment>
<dbReference type="EMBL" id="JPVU01000023">
    <property type="protein sequence ID" value="KFN93634.1"/>
    <property type="molecule type" value="Genomic_DNA"/>
</dbReference>
<gene>
    <name evidence="1" type="ORF">TMUPMC115_0232</name>
</gene>
<dbReference type="OrthoDB" id="2194275at2"/>
<dbReference type="AlphaFoldDB" id="A0A091C989"/>